<feature type="domain" description="ATPase AAA-type core" evidence="5">
    <location>
        <begin position="47"/>
        <end position="113"/>
    </location>
</feature>
<evidence type="ECO:0000313" key="7">
    <source>
        <dbReference type="Proteomes" id="UP000245998"/>
    </source>
</evidence>
<dbReference type="Proteomes" id="UP000245998">
    <property type="component" value="Unassembled WGS sequence"/>
</dbReference>
<evidence type="ECO:0000256" key="2">
    <source>
        <dbReference type="ARBA" id="ARBA00022448"/>
    </source>
</evidence>
<dbReference type="EMBL" id="QCZG01000033">
    <property type="protein sequence ID" value="PWA08867.1"/>
    <property type="molecule type" value="Genomic_DNA"/>
</dbReference>
<keyword evidence="3" id="KW-0547">Nucleotide-binding</keyword>
<gene>
    <name evidence="6" type="ORF">DCC39_13970</name>
</gene>
<dbReference type="GO" id="GO:0005524">
    <property type="term" value="F:ATP binding"/>
    <property type="evidence" value="ECO:0007669"/>
    <property type="project" value="UniProtKB-KW"/>
</dbReference>
<dbReference type="InterPro" id="IPR050763">
    <property type="entry name" value="ABC_transporter_ATP-binding"/>
</dbReference>
<organism evidence="6 7">
    <name type="scientific">Pueribacillus theae</name>
    <dbReference type="NCBI Taxonomy" id="2171751"/>
    <lineage>
        <taxon>Bacteria</taxon>
        <taxon>Bacillati</taxon>
        <taxon>Bacillota</taxon>
        <taxon>Bacilli</taxon>
        <taxon>Bacillales</taxon>
        <taxon>Bacillaceae</taxon>
        <taxon>Pueribacillus</taxon>
    </lineage>
</organism>
<dbReference type="PANTHER" id="PTHR42711:SF5">
    <property type="entry name" value="ABC TRANSPORTER ATP-BINDING PROTEIN NATA"/>
    <property type="match status" value="1"/>
</dbReference>
<sequence length="199" mass="22796">MCFQVDIIFISKEYLLLMASFHSFSRRQIESELSEYAHLFGIEPFLNTPLKQCSKGTKQKVGLIQALLMKPDVLLLDEPLTGLDTSAQLQLIHLLEKLKKQVTIIFTTHEDIIIKKLANQILFLESGKISSDKKPLKIKRLIKIGFHDKKIFRKIDAFDIQYKGNTALITVDAAISDQLLLDLLNKKCSVLEVREEREV</sequence>
<dbReference type="Pfam" id="PF13304">
    <property type="entry name" value="AAA_21"/>
    <property type="match status" value="1"/>
</dbReference>
<dbReference type="InterPro" id="IPR003959">
    <property type="entry name" value="ATPase_AAA_core"/>
</dbReference>
<dbReference type="Gene3D" id="3.40.50.300">
    <property type="entry name" value="P-loop containing nucleotide triphosphate hydrolases"/>
    <property type="match status" value="1"/>
</dbReference>
<dbReference type="GO" id="GO:0016887">
    <property type="term" value="F:ATP hydrolysis activity"/>
    <property type="evidence" value="ECO:0007669"/>
    <property type="project" value="InterPro"/>
</dbReference>
<reference evidence="6 7" key="1">
    <citation type="submission" date="2018-04" db="EMBL/GenBank/DDBJ databases">
        <title>Camelliibacillus theae gen. nov., sp. nov., isolated from Pu'er tea.</title>
        <authorList>
            <person name="Niu L."/>
        </authorList>
    </citation>
    <scope>NUCLEOTIDE SEQUENCE [LARGE SCALE GENOMIC DNA]</scope>
    <source>
        <strain evidence="6 7">T8</strain>
    </source>
</reference>
<keyword evidence="2" id="KW-0813">Transport</keyword>
<dbReference type="AlphaFoldDB" id="A0A2U1JUJ2"/>
<evidence type="ECO:0000256" key="4">
    <source>
        <dbReference type="ARBA" id="ARBA00022840"/>
    </source>
</evidence>
<accession>A0A2U1JUJ2</accession>
<dbReference type="InterPro" id="IPR027417">
    <property type="entry name" value="P-loop_NTPase"/>
</dbReference>
<comment type="similarity">
    <text evidence="1">Belongs to the ABC transporter superfamily.</text>
</comment>
<evidence type="ECO:0000259" key="5">
    <source>
        <dbReference type="Pfam" id="PF13304"/>
    </source>
</evidence>
<keyword evidence="7" id="KW-1185">Reference proteome</keyword>
<proteinExistence type="inferred from homology"/>
<dbReference type="SUPFAM" id="SSF52540">
    <property type="entry name" value="P-loop containing nucleoside triphosphate hydrolases"/>
    <property type="match status" value="1"/>
</dbReference>
<dbReference type="PANTHER" id="PTHR42711">
    <property type="entry name" value="ABC TRANSPORTER ATP-BINDING PROTEIN"/>
    <property type="match status" value="1"/>
</dbReference>
<evidence type="ECO:0000256" key="1">
    <source>
        <dbReference type="ARBA" id="ARBA00005417"/>
    </source>
</evidence>
<evidence type="ECO:0000256" key="3">
    <source>
        <dbReference type="ARBA" id="ARBA00022741"/>
    </source>
</evidence>
<protein>
    <recommendedName>
        <fullName evidence="5">ATPase AAA-type core domain-containing protein</fullName>
    </recommendedName>
</protein>
<name>A0A2U1JUJ2_9BACI</name>
<evidence type="ECO:0000313" key="6">
    <source>
        <dbReference type="EMBL" id="PWA08867.1"/>
    </source>
</evidence>
<keyword evidence="4" id="KW-0067">ATP-binding</keyword>
<comment type="caution">
    <text evidence="6">The sequence shown here is derived from an EMBL/GenBank/DDBJ whole genome shotgun (WGS) entry which is preliminary data.</text>
</comment>